<evidence type="ECO:0000313" key="2">
    <source>
        <dbReference type="Proteomes" id="UP001467690"/>
    </source>
</evidence>
<accession>A0ABV1RM77</accession>
<dbReference type="SUPFAM" id="SSF55729">
    <property type="entry name" value="Acyl-CoA N-acyltransferases (Nat)"/>
    <property type="match status" value="1"/>
</dbReference>
<dbReference type="Proteomes" id="UP001467690">
    <property type="component" value="Unassembled WGS sequence"/>
</dbReference>
<reference evidence="1 2" key="1">
    <citation type="submission" date="2024-06" db="EMBL/GenBank/DDBJ databases">
        <authorList>
            <person name="Chen R.Y."/>
        </authorList>
    </citation>
    <scope>NUCLEOTIDE SEQUENCE [LARGE SCALE GENOMIC DNA]</scope>
    <source>
        <strain evidence="1 2">D2</strain>
    </source>
</reference>
<name>A0ABV1RM77_9ALTE</name>
<gene>
    <name evidence="1" type="ORF">ABS311_19375</name>
</gene>
<keyword evidence="1" id="KW-0012">Acyltransferase</keyword>
<dbReference type="InterPro" id="IPR016181">
    <property type="entry name" value="Acyl_CoA_acyltransferase"/>
</dbReference>
<dbReference type="EC" id="2.3.1.-" evidence="1"/>
<dbReference type="EMBL" id="JBELOE010000280">
    <property type="protein sequence ID" value="MER2494042.1"/>
    <property type="molecule type" value="Genomic_DNA"/>
</dbReference>
<dbReference type="RefSeq" id="WP_350403062.1">
    <property type="nucleotide sequence ID" value="NZ_JBELOE010000280.1"/>
</dbReference>
<dbReference type="Pfam" id="PF04339">
    <property type="entry name" value="FemAB_like"/>
    <property type="match status" value="1"/>
</dbReference>
<dbReference type="PANTHER" id="PTHR47017">
    <property type="entry name" value="ACYL-COA"/>
    <property type="match status" value="1"/>
</dbReference>
<protein>
    <submittedName>
        <fullName evidence="1">GNAT family N-acetyltransferase</fullName>
        <ecNumber evidence="1">2.3.1.-</ecNumber>
    </submittedName>
</protein>
<sequence>MDTNIKDYTIHKELPSDWQNPSNEVFLKAEFLQALADNSCIGNNTGWQAHYIELGTENITLPCYIKEHSMGEYVFDWSWAEAYQKYGLDYYPKLLCALPFTPVTTDKFSGLKLDNIATQKIVQNLNNVCRDEQLSSWHINFITAQQAQSFANENIHIRHAVQFEWHNKNFIHFDDYLSLMMSRKRKMIKKERQKAQQQIDSIQQLTGSEITEKTLQTFYYCYQMTYLKRGRQGYLTYQFFKQLVETMGEHILLVTAEKSSEIVAAALFFYDEKTLYGRYWGCVSEIEFLHFELCFYQGIDFCIKNKLTRFNPGTQGEHKLLRGFEPTLTYSAHHQFESGFRWAIENFCAEERAWIQNYYQACLKRLPFK</sequence>
<comment type="caution">
    <text evidence="1">The sequence shown here is derived from an EMBL/GenBank/DDBJ whole genome shotgun (WGS) entry which is preliminary data.</text>
</comment>
<dbReference type="InterPro" id="IPR007434">
    <property type="entry name" value="FemAB-like"/>
</dbReference>
<dbReference type="Gene3D" id="3.40.630.30">
    <property type="match status" value="1"/>
</dbReference>
<dbReference type="GO" id="GO:0016746">
    <property type="term" value="F:acyltransferase activity"/>
    <property type="evidence" value="ECO:0007669"/>
    <property type="project" value="UniProtKB-KW"/>
</dbReference>
<keyword evidence="1" id="KW-0808">Transferase</keyword>
<keyword evidence="2" id="KW-1185">Reference proteome</keyword>
<dbReference type="PANTHER" id="PTHR47017:SF1">
    <property type="entry name" value="ACYL-COA"/>
    <property type="match status" value="1"/>
</dbReference>
<proteinExistence type="predicted"/>
<organism evidence="1 2">
    <name type="scientific">Catenovulum sediminis</name>
    <dbReference type="NCBI Taxonomy" id="1740262"/>
    <lineage>
        <taxon>Bacteria</taxon>
        <taxon>Pseudomonadati</taxon>
        <taxon>Pseudomonadota</taxon>
        <taxon>Gammaproteobacteria</taxon>
        <taxon>Alteromonadales</taxon>
        <taxon>Alteromonadaceae</taxon>
        <taxon>Catenovulum</taxon>
    </lineage>
</organism>
<evidence type="ECO:0000313" key="1">
    <source>
        <dbReference type="EMBL" id="MER2494042.1"/>
    </source>
</evidence>